<keyword evidence="3" id="KW-0804">Transcription</keyword>
<gene>
    <name evidence="6" type="ORF">C7T94_14285</name>
</gene>
<evidence type="ECO:0000259" key="5">
    <source>
        <dbReference type="PROSITE" id="PS50977"/>
    </source>
</evidence>
<evidence type="ECO:0000256" key="4">
    <source>
        <dbReference type="PROSITE-ProRule" id="PRU00335"/>
    </source>
</evidence>
<dbReference type="InterPro" id="IPR036271">
    <property type="entry name" value="Tet_transcr_reg_TetR-rel_C_sf"/>
</dbReference>
<dbReference type="PROSITE" id="PS50977">
    <property type="entry name" value="HTH_TETR_2"/>
    <property type="match status" value="1"/>
</dbReference>
<name>A0A2T3HMU2_9SPHI</name>
<evidence type="ECO:0000313" key="6">
    <source>
        <dbReference type="EMBL" id="PST83691.1"/>
    </source>
</evidence>
<dbReference type="InterPro" id="IPR054156">
    <property type="entry name" value="YxaF_TetR_C"/>
</dbReference>
<dbReference type="RefSeq" id="WP_107215954.1">
    <property type="nucleotide sequence ID" value="NZ_KZ686269.1"/>
</dbReference>
<dbReference type="EMBL" id="PYLS01000005">
    <property type="protein sequence ID" value="PST83691.1"/>
    <property type="molecule type" value="Genomic_DNA"/>
</dbReference>
<dbReference type="InterPro" id="IPR009057">
    <property type="entry name" value="Homeodomain-like_sf"/>
</dbReference>
<comment type="caution">
    <text evidence="6">The sequence shown here is derived from an EMBL/GenBank/DDBJ whole genome shotgun (WGS) entry which is preliminary data.</text>
</comment>
<reference evidence="6 7" key="1">
    <citation type="submission" date="2018-03" db="EMBL/GenBank/DDBJ databases">
        <authorList>
            <person name="Keele B.F."/>
        </authorList>
    </citation>
    <scope>NUCLEOTIDE SEQUENCE [LARGE SCALE GENOMIC DNA]</scope>
    <source>
        <strain evidence="6 7">YL28-9</strain>
    </source>
</reference>
<sequence>MKKTSVNERILQTASRLFYQQGYNSTGINQIVAEAEIAIGSLYKHYRSKEELLIRYLELEETAFFKGLAEYLEAVQSPGEKLMKLIDYRIALQQRSGFAGCPFIKINAEGGRLNKQVAELVTRHKQQQKTTIKNILLERTGKKRDADLAAAAIFLLIEGAVVSSSMNGNTDDLQAVKKIVPTLV</sequence>
<keyword evidence="2 4" id="KW-0238">DNA-binding</keyword>
<keyword evidence="7" id="KW-1185">Reference proteome</keyword>
<protein>
    <submittedName>
        <fullName evidence="6">TetR/AcrR family transcriptional regulator</fullName>
    </submittedName>
</protein>
<proteinExistence type="predicted"/>
<dbReference type="PANTHER" id="PTHR47506:SF1">
    <property type="entry name" value="HTH-TYPE TRANSCRIPTIONAL REGULATOR YJDC"/>
    <property type="match status" value="1"/>
</dbReference>
<dbReference type="PRINTS" id="PR00455">
    <property type="entry name" value="HTHTETR"/>
</dbReference>
<dbReference type="OrthoDB" id="9787680at2"/>
<feature type="DNA-binding region" description="H-T-H motif" evidence="4">
    <location>
        <begin position="27"/>
        <end position="46"/>
    </location>
</feature>
<accession>A0A2T3HMU2</accession>
<dbReference type="Pfam" id="PF00440">
    <property type="entry name" value="TetR_N"/>
    <property type="match status" value="1"/>
</dbReference>
<dbReference type="SUPFAM" id="SSF48498">
    <property type="entry name" value="Tetracyclin repressor-like, C-terminal domain"/>
    <property type="match status" value="1"/>
</dbReference>
<keyword evidence="1" id="KW-0805">Transcription regulation</keyword>
<evidence type="ECO:0000313" key="7">
    <source>
        <dbReference type="Proteomes" id="UP000240912"/>
    </source>
</evidence>
<dbReference type="Gene3D" id="1.10.357.10">
    <property type="entry name" value="Tetracycline Repressor, domain 2"/>
    <property type="match status" value="1"/>
</dbReference>
<dbReference type="InterPro" id="IPR001647">
    <property type="entry name" value="HTH_TetR"/>
</dbReference>
<evidence type="ECO:0000256" key="1">
    <source>
        <dbReference type="ARBA" id="ARBA00023015"/>
    </source>
</evidence>
<feature type="domain" description="HTH tetR-type" evidence="5">
    <location>
        <begin position="4"/>
        <end position="64"/>
    </location>
</feature>
<dbReference type="Pfam" id="PF21993">
    <property type="entry name" value="TetR_C_13_2"/>
    <property type="match status" value="1"/>
</dbReference>
<dbReference type="GO" id="GO:0003677">
    <property type="term" value="F:DNA binding"/>
    <property type="evidence" value="ECO:0007669"/>
    <property type="project" value="UniProtKB-UniRule"/>
</dbReference>
<evidence type="ECO:0000256" key="3">
    <source>
        <dbReference type="ARBA" id="ARBA00023163"/>
    </source>
</evidence>
<dbReference type="Proteomes" id="UP000240912">
    <property type="component" value="Unassembled WGS sequence"/>
</dbReference>
<evidence type="ECO:0000256" key="2">
    <source>
        <dbReference type="ARBA" id="ARBA00023125"/>
    </source>
</evidence>
<dbReference type="PANTHER" id="PTHR47506">
    <property type="entry name" value="TRANSCRIPTIONAL REGULATORY PROTEIN"/>
    <property type="match status" value="1"/>
</dbReference>
<organism evidence="6 7">
    <name type="scientific">Pedobacter yulinensis</name>
    <dbReference type="NCBI Taxonomy" id="2126353"/>
    <lineage>
        <taxon>Bacteria</taxon>
        <taxon>Pseudomonadati</taxon>
        <taxon>Bacteroidota</taxon>
        <taxon>Sphingobacteriia</taxon>
        <taxon>Sphingobacteriales</taxon>
        <taxon>Sphingobacteriaceae</taxon>
        <taxon>Pedobacter</taxon>
    </lineage>
</organism>
<dbReference type="SUPFAM" id="SSF46689">
    <property type="entry name" value="Homeodomain-like"/>
    <property type="match status" value="1"/>
</dbReference>
<dbReference type="AlphaFoldDB" id="A0A2T3HMU2"/>